<dbReference type="InterPro" id="IPR023214">
    <property type="entry name" value="HAD_sf"/>
</dbReference>
<dbReference type="Proteomes" id="UP000237682">
    <property type="component" value="Unassembled WGS sequence"/>
</dbReference>
<dbReference type="InterPro" id="IPR036412">
    <property type="entry name" value="HAD-like_sf"/>
</dbReference>
<accession>A0A2S9Q7F0</accession>
<dbReference type="Gene3D" id="1.10.150.450">
    <property type="match status" value="1"/>
</dbReference>
<gene>
    <name evidence="1" type="ORF">C5L14_22800</name>
</gene>
<dbReference type="SFLD" id="SFLDG01129">
    <property type="entry name" value="C1.5:_HAD__Beta-PGM__Phosphata"/>
    <property type="match status" value="1"/>
</dbReference>
<dbReference type="EMBL" id="PUEJ01000009">
    <property type="protein sequence ID" value="PRH85282.1"/>
    <property type="molecule type" value="Genomic_DNA"/>
</dbReference>
<evidence type="ECO:0000313" key="1">
    <source>
        <dbReference type="EMBL" id="PRH85282.1"/>
    </source>
</evidence>
<name>A0A2S9Q7F0_9HYPH</name>
<proteinExistence type="predicted"/>
<dbReference type="InterPro" id="IPR010237">
    <property type="entry name" value="Pyr-5-nucltdase"/>
</dbReference>
<dbReference type="RefSeq" id="WP_105864373.1">
    <property type="nucleotide sequence ID" value="NZ_PUEJ01000009.1"/>
</dbReference>
<dbReference type="Pfam" id="PF00702">
    <property type="entry name" value="Hydrolase"/>
    <property type="match status" value="1"/>
</dbReference>
<reference evidence="1 2" key="1">
    <citation type="submission" date="2018-02" db="EMBL/GenBank/DDBJ databases">
        <title>Whole genome sequencing of endophytic bacterium.</title>
        <authorList>
            <person name="Eedara R."/>
            <person name="Podile A.R."/>
        </authorList>
    </citation>
    <scope>NUCLEOTIDE SEQUENCE [LARGE SCALE GENOMIC DNA]</scope>
    <source>
        <strain evidence="1 2">RP1T</strain>
    </source>
</reference>
<dbReference type="SFLD" id="SFLDS00003">
    <property type="entry name" value="Haloacid_Dehalogenase"/>
    <property type="match status" value="1"/>
</dbReference>
<keyword evidence="2" id="KW-1185">Reference proteome</keyword>
<comment type="caution">
    <text evidence="1">The sequence shown here is derived from an EMBL/GenBank/DDBJ whole genome shotgun (WGS) entry which is preliminary data.</text>
</comment>
<dbReference type="OrthoDB" id="9803141at2"/>
<dbReference type="Gene3D" id="3.40.50.1000">
    <property type="entry name" value="HAD superfamily/HAD-like"/>
    <property type="match status" value="1"/>
</dbReference>
<dbReference type="SFLD" id="SFLDG01132">
    <property type="entry name" value="C1.5.3:_5'-Nucleotidase_Like"/>
    <property type="match status" value="1"/>
</dbReference>
<evidence type="ECO:0000313" key="2">
    <source>
        <dbReference type="Proteomes" id="UP000237682"/>
    </source>
</evidence>
<dbReference type="SUPFAM" id="SSF56784">
    <property type="entry name" value="HAD-like"/>
    <property type="match status" value="1"/>
</dbReference>
<sequence length="244" mass="27770">MDQSVATIREKLAADFARDFAHVDTWVFDLDNTLYPHHANLWEQVDNRITTWMANYYGVDGLTARGLQKYYYHRYGTSLRGLMIDEGLDPAHFLEFAHDIDHSPLEPNPLLGTALSLLPGRKLIFTSGTTRHALNIVKRLGVEEHFADVFDIVSANYLPKPAADTYASFFARHDVDPSRAVMFEDLSRNLVVPHERGMRTVLVVPKQDIEIVRDAWEIERVQAEHIDYVTDDIAGFLTDLSASL</sequence>
<protein>
    <submittedName>
        <fullName evidence="1">Pyrimidine 5'-nucleotidase</fullName>
    </submittedName>
</protein>
<dbReference type="NCBIfam" id="TIGR01993">
    <property type="entry name" value="Pyr-5-nucltdase"/>
    <property type="match status" value="1"/>
</dbReference>
<organism evidence="1 2">
    <name type="scientific">Labrys okinawensis</name>
    <dbReference type="NCBI Taxonomy" id="346911"/>
    <lineage>
        <taxon>Bacteria</taxon>
        <taxon>Pseudomonadati</taxon>
        <taxon>Pseudomonadota</taxon>
        <taxon>Alphaproteobacteria</taxon>
        <taxon>Hyphomicrobiales</taxon>
        <taxon>Xanthobacteraceae</taxon>
        <taxon>Labrys</taxon>
    </lineage>
</organism>
<dbReference type="PANTHER" id="PTHR12725">
    <property type="entry name" value="HALOACID DEHALOGENASE-LIKE HYDROLASE"/>
    <property type="match status" value="1"/>
</dbReference>
<dbReference type="PANTHER" id="PTHR12725:SF117">
    <property type="entry name" value="HALOACID DEHALOGENASE-LIKE HYDROLASE"/>
    <property type="match status" value="1"/>
</dbReference>
<dbReference type="AlphaFoldDB" id="A0A2S9Q7F0"/>